<dbReference type="EMBL" id="MHOT01000013">
    <property type="protein sequence ID" value="OGZ69290.1"/>
    <property type="molecule type" value="Genomic_DNA"/>
</dbReference>
<organism evidence="2 3">
    <name type="scientific">Candidatus Staskawiczbacteria bacterium RIFCSPHIGHO2_02_FULL_42_22</name>
    <dbReference type="NCBI Taxonomy" id="1802207"/>
    <lineage>
        <taxon>Bacteria</taxon>
        <taxon>Candidatus Staskawicziibacteriota</taxon>
    </lineage>
</organism>
<dbReference type="Gene3D" id="3.40.140.10">
    <property type="entry name" value="Cytidine Deaminase, domain 2"/>
    <property type="match status" value="1"/>
</dbReference>
<dbReference type="GO" id="GO:0003824">
    <property type="term" value="F:catalytic activity"/>
    <property type="evidence" value="ECO:0007669"/>
    <property type="project" value="InterPro"/>
</dbReference>
<dbReference type="CDD" id="cd01283">
    <property type="entry name" value="cytidine_deaminase"/>
    <property type="match status" value="1"/>
</dbReference>
<dbReference type="Pfam" id="PF00383">
    <property type="entry name" value="dCMP_cyt_deam_1"/>
    <property type="match status" value="1"/>
</dbReference>
<dbReference type="Proteomes" id="UP000178820">
    <property type="component" value="Unassembled WGS sequence"/>
</dbReference>
<dbReference type="InterPro" id="IPR016193">
    <property type="entry name" value="Cytidine_deaminase-like"/>
</dbReference>
<name>A0A1G2I4E4_9BACT</name>
<proteinExistence type="predicted"/>
<comment type="caution">
    <text evidence="2">The sequence shown here is derived from an EMBL/GenBank/DDBJ whole genome shotgun (WGS) entry which is preliminary data.</text>
</comment>
<dbReference type="AlphaFoldDB" id="A0A1G2I4E4"/>
<sequence length="145" mass="15801">MQEKFIGSAIEAARGAVSYRDFLVGCAMLVQRADGKRKIFTGANWKPTKNGPKLCAERAAWRAALANGFTKLLAVCVSGEPQPDTHSGIVTCTLHPCKGCRQMLERICGGDTVVLTVRKSSPWVVEKHTLGELLELHNGHRVCRA</sequence>
<evidence type="ECO:0000259" key="1">
    <source>
        <dbReference type="PROSITE" id="PS51747"/>
    </source>
</evidence>
<evidence type="ECO:0000313" key="3">
    <source>
        <dbReference type="Proteomes" id="UP000178820"/>
    </source>
</evidence>
<dbReference type="STRING" id="1802207.A3D44_01200"/>
<reference evidence="2 3" key="1">
    <citation type="journal article" date="2016" name="Nat. Commun.">
        <title>Thousands of microbial genomes shed light on interconnected biogeochemical processes in an aquifer system.</title>
        <authorList>
            <person name="Anantharaman K."/>
            <person name="Brown C.T."/>
            <person name="Hug L.A."/>
            <person name="Sharon I."/>
            <person name="Castelle C.J."/>
            <person name="Probst A.J."/>
            <person name="Thomas B.C."/>
            <person name="Singh A."/>
            <person name="Wilkins M.J."/>
            <person name="Karaoz U."/>
            <person name="Brodie E.L."/>
            <person name="Williams K.H."/>
            <person name="Hubbard S.S."/>
            <person name="Banfield J.F."/>
        </authorList>
    </citation>
    <scope>NUCLEOTIDE SEQUENCE [LARGE SCALE GENOMIC DNA]</scope>
</reference>
<evidence type="ECO:0000313" key="2">
    <source>
        <dbReference type="EMBL" id="OGZ69290.1"/>
    </source>
</evidence>
<accession>A0A1G2I4E4</accession>
<feature type="domain" description="CMP/dCMP-type deaminase" evidence="1">
    <location>
        <begin position="1"/>
        <end position="141"/>
    </location>
</feature>
<dbReference type="PROSITE" id="PS51747">
    <property type="entry name" value="CYT_DCMP_DEAMINASES_2"/>
    <property type="match status" value="1"/>
</dbReference>
<protein>
    <recommendedName>
        <fullName evidence="1">CMP/dCMP-type deaminase domain-containing protein</fullName>
    </recommendedName>
</protein>
<dbReference type="SUPFAM" id="SSF53927">
    <property type="entry name" value="Cytidine deaminase-like"/>
    <property type="match status" value="1"/>
</dbReference>
<gene>
    <name evidence="2" type="ORF">A3D44_01200</name>
</gene>
<dbReference type="InterPro" id="IPR002125">
    <property type="entry name" value="CMP_dCMP_dom"/>
</dbReference>